<accession>A0A5A7QP38</accession>
<evidence type="ECO:0000313" key="2">
    <source>
        <dbReference type="EMBL" id="GER45681.1"/>
    </source>
</evidence>
<dbReference type="GO" id="GO:0016740">
    <property type="term" value="F:transferase activity"/>
    <property type="evidence" value="ECO:0007669"/>
    <property type="project" value="UniProtKB-KW"/>
</dbReference>
<gene>
    <name evidence="2" type="ORF">STAS_22659</name>
</gene>
<dbReference type="Proteomes" id="UP000325081">
    <property type="component" value="Unassembled WGS sequence"/>
</dbReference>
<dbReference type="AlphaFoldDB" id="A0A5A7QP38"/>
<organism evidence="2 3">
    <name type="scientific">Striga asiatica</name>
    <name type="common">Asiatic witchweed</name>
    <name type="synonym">Buchnera asiatica</name>
    <dbReference type="NCBI Taxonomy" id="4170"/>
    <lineage>
        <taxon>Eukaryota</taxon>
        <taxon>Viridiplantae</taxon>
        <taxon>Streptophyta</taxon>
        <taxon>Embryophyta</taxon>
        <taxon>Tracheophyta</taxon>
        <taxon>Spermatophyta</taxon>
        <taxon>Magnoliopsida</taxon>
        <taxon>eudicotyledons</taxon>
        <taxon>Gunneridae</taxon>
        <taxon>Pentapetalae</taxon>
        <taxon>asterids</taxon>
        <taxon>lamiids</taxon>
        <taxon>Lamiales</taxon>
        <taxon>Orobanchaceae</taxon>
        <taxon>Buchnereae</taxon>
        <taxon>Striga</taxon>
    </lineage>
</organism>
<dbReference type="EMBL" id="BKCP01007227">
    <property type="protein sequence ID" value="GER45681.1"/>
    <property type="molecule type" value="Genomic_DNA"/>
</dbReference>
<evidence type="ECO:0000256" key="1">
    <source>
        <dbReference type="SAM" id="MobiDB-lite"/>
    </source>
</evidence>
<feature type="region of interest" description="Disordered" evidence="1">
    <location>
        <begin position="1"/>
        <end position="34"/>
    </location>
</feature>
<evidence type="ECO:0000313" key="3">
    <source>
        <dbReference type="Proteomes" id="UP000325081"/>
    </source>
</evidence>
<sequence>MSHNIQEGHRCFESKGESRGNKLRGRSSSSSSNTLKELPSIEITGALLLSEYLDFDLDLNLVLDLAEIVQLIKREDLDFDFELDLNLILDLEDRVHLFKRDPLSLTTDE</sequence>
<protein>
    <submittedName>
        <fullName evidence="2">tRNA dimethylallyltransferase</fullName>
    </submittedName>
</protein>
<keyword evidence="3" id="KW-1185">Reference proteome</keyword>
<comment type="caution">
    <text evidence="2">The sequence shown here is derived from an EMBL/GenBank/DDBJ whole genome shotgun (WGS) entry which is preliminary data.</text>
</comment>
<name>A0A5A7QP38_STRAF</name>
<keyword evidence="2" id="KW-0808">Transferase</keyword>
<reference evidence="3" key="1">
    <citation type="journal article" date="2019" name="Curr. Biol.">
        <title>Genome Sequence of Striga asiatica Provides Insight into the Evolution of Plant Parasitism.</title>
        <authorList>
            <person name="Yoshida S."/>
            <person name="Kim S."/>
            <person name="Wafula E.K."/>
            <person name="Tanskanen J."/>
            <person name="Kim Y.M."/>
            <person name="Honaas L."/>
            <person name="Yang Z."/>
            <person name="Spallek T."/>
            <person name="Conn C.E."/>
            <person name="Ichihashi Y."/>
            <person name="Cheong K."/>
            <person name="Cui S."/>
            <person name="Der J.P."/>
            <person name="Gundlach H."/>
            <person name="Jiao Y."/>
            <person name="Hori C."/>
            <person name="Ishida J.K."/>
            <person name="Kasahara H."/>
            <person name="Kiba T."/>
            <person name="Kim M.S."/>
            <person name="Koo N."/>
            <person name="Laohavisit A."/>
            <person name="Lee Y.H."/>
            <person name="Lumba S."/>
            <person name="McCourt P."/>
            <person name="Mortimer J.C."/>
            <person name="Mutuku J.M."/>
            <person name="Nomura T."/>
            <person name="Sasaki-Sekimoto Y."/>
            <person name="Seto Y."/>
            <person name="Wang Y."/>
            <person name="Wakatake T."/>
            <person name="Sakakibara H."/>
            <person name="Demura T."/>
            <person name="Yamaguchi S."/>
            <person name="Yoneyama K."/>
            <person name="Manabe R.I."/>
            <person name="Nelson D.C."/>
            <person name="Schulman A.H."/>
            <person name="Timko M.P."/>
            <person name="dePamphilis C.W."/>
            <person name="Choi D."/>
            <person name="Shirasu K."/>
        </authorList>
    </citation>
    <scope>NUCLEOTIDE SEQUENCE [LARGE SCALE GENOMIC DNA]</scope>
    <source>
        <strain evidence="3">cv. UVA1</strain>
    </source>
</reference>
<feature type="compositionally biased region" description="Basic and acidic residues" evidence="1">
    <location>
        <begin position="1"/>
        <end position="20"/>
    </location>
</feature>
<proteinExistence type="predicted"/>